<name>A0A518BNE0_9BACT</name>
<gene>
    <name evidence="3" type="ORF">Pla133_35920</name>
</gene>
<evidence type="ECO:0000313" key="3">
    <source>
        <dbReference type="EMBL" id="QDU68494.1"/>
    </source>
</evidence>
<dbReference type="AlphaFoldDB" id="A0A518BNE0"/>
<protein>
    <submittedName>
        <fullName evidence="3">Uncharacterized protein</fullName>
    </submittedName>
</protein>
<sequence>MNWKVYGVAAAVVAALVVYLVLPVLFTDSTEEAMTAGSRGQVSRPKDSPAEVTMSEMREPVSGRAGDESGTSERPDIEVAIESAPTPSEAYGLESWSTIGSLTRVEVQDYVFDEIYPEDLTYDDLFGAWTAKSTAWQKRALELGQAAFDRGDFEERPIPISVDGIPISNWVGFGSSTPHAVVRRGGPVPDGFAQVTWLRYEEHPELYDARDEWNYLRRRFQALQER</sequence>
<dbReference type="EMBL" id="CP036287">
    <property type="protein sequence ID" value="QDU68494.1"/>
    <property type="molecule type" value="Genomic_DNA"/>
</dbReference>
<keyword evidence="2" id="KW-0812">Transmembrane</keyword>
<keyword evidence="2" id="KW-0472">Membrane</keyword>
<keyword evidence="2" id="KW-1133">Transmembrane helix</keyword>
<feature type="transmembrane region" description="Helical" evidence="2">
    <location>
        <begin position="6"/>
        <end position="26"/>
    </location>
</feature>
<dbReference type="KEGG" id="pbap:Pla133_35920"/>
<evidence type="ECO:0000256" key="2">
    <source>
        <dbReference type="SAM" id="Phobius"/>
    </source>
</evidence>
<organism evidence="3 4">
    <name type="scientific">Engelhardtia mirabilis</name>
    <dbReference type="NCBI Taxonomy" id="2528011"/>
    <lineage>
        <taxon>Bacteria</taxon>
        <taxon>Pseudomonadati</taxon>
        <taxon>Planctomycetota</taxon>
        <taxon>Planctomycetia</taxon>
        <taxon>Planctomycetia incertae sedis</taxon>
        <taxon>Engelhardtia</taxon>
    </lineage>
</organism>
<feature type="region of interest" description="Disordered" evidence="1">
    <location>
        <begin position="33"/>
        <end position="74"/>
    </location>
</feature>
<dbReference type="Proteomes" id="UP000316921">
    <property type="component" value="Chromosome"/>
</dbReference>
<keyword evidence="4" id="KW-1185">Reference proteome</keyword>
<proteinExistence type="predicted"/>
<evidence type="ECO:0000313" key="4">
    <source>
        <dbReference type="Proteomes" id="UP000316921"/>
    </source>
</evidence>
<reference evidence="3 4" key="1">
    <citation type="submission" date="2019-02" db="EMBL/GenBank/DDBJ databases">
        <title>Deep-cultivation of Planctomycetes and their phenomic and genomic characterization uncovers novel biology.</title>
        <authorList>
            <person name="Wiegand S."/>
            <person name="Jogler M."/>
            <person name="Boedeker C."/>
            <person name="Pinto D."/>
            <person name="Vollmers J."/>
            <person name="Rivas-Marin E."/>
            <person name="Kohn T."/>
            <person name="Peeters S.H."/>
            <person name="Heuer A."/>
            <person name="Rast P."/>
            <person name="Oberbeckmann S."/>
            <person name="Bunk B."/>
            <person name="Jeske O."/>
            <person name="Meyerdierks A."/>
            <person name="Storesund J.E."/>
            <person name="Kallscheuer N."/>
            <person name="Luecker S."/>
            <person name="Lage O.M."/>
            <person name="Pohl T."/>
            <person name="Merkel B.J."/>
            <person name="Hornburger P."/>
            <person name="Mueller R.-W."/>
            <person name="Bruemmer F."/>
            <person name="Labrenz M."/>
            <person name="Spormann A.M."/>
            <person name="Op den Camp H."/>
            <person name="Overmann J."/>
            <person name="Amann R."/>
            <person name="Jetten M.S.M."/>
            <person name="Mascher T."/>
            <person name="Medema M.H."/>
            <person name="Devos D.P."/>
            <person name="Kaster A.-K."/>
            <person name="Ovreas L."/>
            <person name="Rohde M."/>
            <person name="Galperin M.Y."/>
            <person name="Jogler C."/>
        </authorList>
    </citation>
    <scope>NUCLEOTIDE SEQUENCE [LARGE SCALE GENOMIC DNA]</scope>
    <source>
        <strain evidence="3 4">Pla133</strain>
    </source>
</reference>
<accession>A0A518BNE0</accession>
<feature type="compositionally biased region" description="Basic and acidic residues" evidence="1">
    <location>
        <begin position="56"/>
        <end position="74"/>
    </location>
</feature>
<evidence type="ECO:0000256" key="1">
    <source>
        <dbReference type="SAM" id="MobiDB-lite"/>
    </source>
</evidence>
<dbReference type="RefSeq" id="WP_145067558.1">
    <property type="nucleotide sequence ID" value="NZ_CP036287.1"/>
</dbReference>